<protein>
    <recommendedName>
        <fullName evidence="4">DUF929 domain-containing protein</fullName>
    </recommendedName>
</protein>
<evidence type="ECO:0008006" key="4">
    <source>
        <dbReference type="Google" id="ProtNLM"/>
    </source>
</evidence>
<keyword evidence="1" id="KW-1133">Transmembrane helix</keyword>
<evidence type="ECO:0000313" key="3">
    <source>
        <dbReference type="Proteomes" id="UP001319921"/>
    </source>
</evidence>
<sequence length="255" mass="29032">MFEIMRKIWILSIIVAIIVILTLVTYPSIYSSKPQLGKFFKVSDKDYAPPGKIVIWFITWVGCPVGASDSWILYGYFKANGINVNLTFHYTNPNDRVGPLPGILFANGIPTTCVPYNYSSQNVLFSVCYLMNEYFNATPNGIPVPPNEILNTEISEMRQVLPQWVYNLVYYYNVKEPFNINGKSIPPAEYVFPHHIISTIIISGKGGTWMIIGPMYNITALKGLTYDYVLQHLYEFSWYNSSYQELSQIISLAEG</sequence>
<keyword evidence="3" id="KW-1185">Reference proteome</keyword>
<gene>
    <name evidence="2" type="ORF">SACC_29290</name>
</gene>
<feature type="transmembrane region" description="Helical" evidence="1">
    <location>
        <begin position="9"/>
        <end position="29"/>
    </location>
</feature>
<dbReference type="Pfam" id="PF06053">
    <property type="entry name" value="DUF929"/>
    <property type="match status" value="1"/>
</dbReference>
<dbReference type="Proteomes" id="UP001319921">
    <property type="component" value="Chromosome"/>
</dbReference>
<reference evidence="2 3" key="1">
    <citation type="journal article" date="2022" name="Microbiol. Resour. Announc.">
        <title>Complete Genome Sequence of the Hyperthermophilic and Acidophilic Archaeon Saccharolobus caldissimus Strain HS-3T.</title>
        <authorList>
            <person name="Sakai H.D."/>
            <person name="Kurosawa N."/>
        </authorList>
    </citation>
    <scope>NUCLEOTIDE SEQUENCE [LARGE SCALE GENOMIC DNA]</scope>
    <source>
        <strain evidence="2 3">JCM32116</strain>
    </source>
</reference>
<name>A0AAQ4CVT1_9CREN</name>
<evidence type="ECO:0000256" key="1">
    <source>
        <dbReference type="SAM" id="Phobius"/>
    </source>
</evidence>
<accession>A0AAQ4CVT1</accession>
<keyword evidence="1" id="KW-0812">Transmembrane</keyword>
<proteinExistence type="predicted"/>
<dbReference type="EMBL" id="AP025226">
    <property type="protein sequence ID" value="BDB99912.1"/>
    <property type="molecule type" value="Genomic_DNA"/>
</dbReference>
<dbReference type="AlphaFoldDB" id="A0AAQ4CVT1"/>
<feature type="transmembrane region" description="Helical" evidence="1">
    <location>
        <begin position="53"/>
        <end position="77"/>
    </location>
</feature>
<dbReference type="KEGG" id="scas:SACC_29290"/>
<organism evidence="2 3">
    <name type="scientific">Saccharolobus caldissimus</name>
    <dbReference type="NCBI Taxonomy" id="1702097"/>
    <lineage>
        <taxon>Archaea</taxon>
        <taxon>Thermoproteota</taxon>
        <taxon>Thermoprotei</taxon>
        <taxon>Sulfolobales</taxon>
        <taxon>Sulfolobaceae</taxon>
        <taxon>Saccharolobus</taxon>
    </lineage>
</organism>
<keyword evidence="1" id="KW-0472">Membrane</keyword>
<dbReference type="InterPro" id="IPR009272">
    <property type="entry name" value="DUF929"/>
</dbReference>
<evidence type="ECO:0000313" key="2">
    <source>
        <dbReference type="EMBL" id="BDB99912.1"/>
    </source>
</evidence>